<sequence>MHQTTLPSGKHQVAEPNEPSTFAAVDVVLGDTDAGTAGSAAAIGATRALRDSVITLAATVFAILEDMLNPSVDLDPAVGIR</sequence>
<reference evidence="1 2" key="1">
    <citation type="submission" date="2018-10" db="EMBL/GenBank/DDBJ databases">
        <title>Isolation from cow dung.</title>
        <authorList>
            <person name="Ling L."/>
        </authorList>
    </citation>
    <scope>NUCLEOTIDE SEQUENCE [LARGE SCALE GENOMIC DNA]</scope>
    <source>
        <strain evidence="1 2">NEAU-LL90</strain>
    </source>
</reference>
<dbReference type="AlphaFoldDB" id="A0A3M2LE52"/>
<comment type="caution">
    <text evidence="1">The sequence shown here is derived from an EMBL/GenBank/DDBJ whole genome shotgun (WGS) entry which is preliminary data.</text>
</comment>
<evidence type="ECO:0000313" key="2">
    <source>
        <dbReference type="Proteomes" id="UP000279275"/>
    </source>
</evidence>
<protein>
    <submittedName>
        <fullName evidence="1">Uncharacterized protein</fullName>
    </submittedName>
</protein>
<accession>A0A3M2LE52</accession>
<organism evidence="1 2">
    <name type="scientific">Nocardia stercoris</name>
    <dbReference type="NCBI Taxonomy" id="2483361"/>
    <lineage>
        <taxon>Bacteria</taxon>
        <taxon>Bacillati</taxon>
        <taxon>Actinomycetota</taxon>
        <taxon>Actinomycetes</taxon>
        <taxon>Mycobacteriales</taxon>
        <taxon>Nocardiaceae</taxon>
        <taxon>Nocardia</taxon>
    </lineage>
</organism>
<gene>
    <name evidence="1" type="ORF">EBN03_07560</name>
</gene>
<evidence type="ECO:0000313" key="1">
    <source>
        <dbReference type="EMBL" id="RMI34255.1"/>
    </source>
</evidence>
<proteinExistence type="predicted"/>
<name>A0A3M2LE52_9NOCA</name>
<dbReference type="Proteomes" id="UP000279275">
    <property type="component" value="Unassembled WGS sequence"/>
</dbReference>
<keyword evidence="2" id="KW-1185">Reference proteome</keyword>
<dbReference type="EMBL" id="RFFH01000002">
    <property type="protein sequence ID" value="RMI34255.1"/>
    <property type="molecule type" value="Genomic_DNA"/>
</dbReference>